<name>A0A6I1GM84_9BIFI</name>
<accession>A0A6I1GM84</accession>
<protein>
    <recommendedName>
        <fullName evidence="3">Glycine cleavage system H protein</fullName>
    </recommendedName>
</protein>
<dbReference type="NCBIfam" id="TIGR00527">
    <property type="entry name" value="gcvH"/>
    <property type="match status" value="1"/>
</dbReference>
<dbReference type="NCBIfam" id="NF002270">
    <property type="entry name" value="PRK01202.1"/>
    <property type="match status" value="1"/>
</dbReference>
<feature type="modified residue" description="N6-lipoyllysine" evidence="3 4">
    <location>
        <position position="76"/>
    </location>
</feature>
<dbReference type="AlphaFoldDB" id="A0A6I1GM84"/>
<dbReference type="InterPro" id="IPR002930">
    <property type="entry name" value="GCV_H"/>
</dbReference>
<proteinExistence type="inferred from homology"/>
<evidence type="ECO:0000313" key="6">
    <source>
        <dbReference type="EMBL" id="KAB7790447.1"/>
    </source>
</evidence>
<organism evidence="6 7">
    <name type="scientific">Bifidobacterium leontopitheci</name>
    <dbReference type="NCBI Taxonomy" id="2650774"/>
    <lineage>
        <taxon>Bacteria</taxon>
        <taxon>Bacillati</taxon>
        <taxon>Actinomycetota</taxon>
        <taxon>Actinomycetes</taxon>
        <taxon>Bifidobacteriales</taxon>
        <taxon>Bifidobacteriaceae</taxon>
        <taxon>Bifidobacterium</taxon>
    </lineage>
</organism>
<dbReference type="InterPro" id="IPR033753">
    <property type="entry name" value="GCV_H/Fam206"/>
</dbReference>
<evidence type="ECO:0000256" key="4">
    <source>
        <dbReference type="PIRSR" id="PIRSR617453-50"/>
    </source>
</evidence>
<dbReference type="GO" id="GO:0019464">
    <property type="term" value="P:glycine decarboxylation via glycine cleavage system"/>
    <property type="evidence" value="ECO:0007669"/>
    <property type="project" value="UniProtKB-UniRule"/>
</dbReference>
<gene>
    <name evidence="3" type="primary">gcvH</name>
    <name evidence="6" type="ORF">F7D09_1043</name>
</gene>
<comment type="similarity">
    <text evidence="1 3">Belongs to the GcvH family.</text>
</comment>
<evidence type="ECO:0000256" key="2">
    <source>
        <dbReference type="ARBA" id="ARBA00022823"/>
    </source>
</evidence>
<dbReference type="RefSeq" id="WP_152234390.1">
    <property type="nucleotide sequence ID" value="NZ_JBHSKZ010000008.1"/>
</dbReference>
<dbReference type="InterPro" id="IPR000089">
    <property type="entry name" value="Biotin_lipoyl"/>
</dbReference>
<dbReference type="GO" id="GO:0005829">
    <property type="term" value="C:cytosol"/>
    <property type="evidence" value="ECO:0007669"/>
    <property type="project" value="TreeGrafter"/>
</dbReference>
<dbReference type="SUPFAM" id="SSF51230">
    <property type="entry name" value="Single hybrid motif"/>
    <property type="match status" value="1"/>
</dbReference>
<dbReference type="PROSITE" id="PS50968">
    <property type="entry name" value="BIOTINYL_LIPOYL"/>
    <property type="match status" value="1"/>
</dbReference>
<evidence type="ECO:0000256" key="1">
    <source>
        <dbReference type="ARBA" id="ARBA00009249"/>
    </source>
</evidence>
<feature type="domain" description="Lipoyl-binding" evidence="5">
    <location>
        <begin position="35"/>
        <end position="117"/>
    </location>
</feature>
<evidence type="ECO:0000259" key="5">
    <source>
        <dbReference type="PROSITE" id="PS50968"/>
    </source>
</evidence>
<dbReference type="HAMAP" id="MF_00272">
    <property type="entry name" value="GcvH"/>
    <property type="match status" value="1"/>
</dbReference>
<dbReference type="InterPro" id="IPR017453">
    <property type="entry name" value="GCV_H_sub"/>
</dbReference>
<evidence type="ECO:0000256" key="3">
    <source>
        <dbReference type="HAMAP-Rule" id="MF_00272"/>
    </source>
</evidence>
<keyword evidence="7" id="KW-1185">Reference proteome</keyword>
<dbReference type="GO" id="GO:0009249">
    <property type="term" value="P:protein lipoylation"/>
    <property type="evidence" value="ECO:0007669"/>
    <property type="project" value="TreeGrafter"/>
</dbReference>
<dbReference type="GO" id="GO:0005960">
    <property type="term" value="C:glycine cleavage complex"/>
    <property type="evidence" value="ECO:0007669"/>
    <property type="project" value="InterPro"/>
</dbReference>
<dbReference type="PANTHER" id="PTHR11715">
    <property type="entry name" value="GLYCINE CLEAVAGE SYSTEM H PROTEIN"/>
    <property type="match status" value="1"/>
</dbReference>
<sequence length="137" mass="14972">MSDENDIEEGPLNLDIPDHLQYSEEHVWVDDSVSPAIVGITEYAEKKLGDLVFIDLPEEGTTVEAGDEVLELESAKAVEPMVCPVSGTIRYVNHDAADDPSVVNGDPYGEGWLLKIELDDDEPELLDAAAYADLTSR</sequence>
<comment type="function">
    <text evidence="3">The glycine cleavage system catalyzes the degradation of glycine. The H protein shuttles the methylamine group of glycine from the P protein to the T protein.</text>
</comment>
<dbReference type="EMBL" id="WBVT01000012">
    <property type="protein sequence ID" value="KAB7790447.1"/>
    <property type="molecule type" value="Genomic_DNA"/>
</dbReference>
<reference evidence="6 7" key="1">
    <citation type="submission" date="2019-09" db="EMBL/GenBank/DDBJ databases">
        <title>Characterization of the phylogenetic diversity of two novel species belonging to the genus Bifidobacterium: Bifidobacterium cebidarum sp. nov. and Bifidobacterium leontopitheci sp. nov.</title>
        <authorList>
            <person name="Lugli G.A."/>
            <person name="Duranti S."/>
            <person name="Milani C."/>
            <person name="Turroni F."/>
            <person name="Ventura M."/>
        </authorList>
    </citation>
    <scope>NUCLEOTIDE SEQUENCE [LARGE SCALE GENOMIC DNA]</scope>
    <source>
        <strain evidence="6 7">LMG 31471</strain>
    </source>
</reference>
<dbReference type="CDD" id="cd06848">
    <property type="entry name" value="GCS_H"/>
    <property type="match status" value="1"/>
</dbReference>
<dbReference type="Proteomes" id="UP000441772">
    <property type="component" value="Unassembled WGS sequence"/>
</dbReference>
<dbReference type="InterPro" id="IPR003016">
    <property type="entry name" value="2-oxoA_DH_lipoyl-BS"/>
</dbReference>
<dbReference type="Pfam" id="PF01597">
    <property type="entry name" value="GCV_H"/>
    <property type="match status" value="1"/>
</dbReference>
<dbReference type="InterPro" id="IPR011053">
    <property type="entry name" value="Single_hybrid_motif"/>
</dbReference>
<evidence type="ECO:0000313" key="7">
    <source>
        <dbReference type="Proteomes" id="UP000441772"/>
    </source>
</evidence>
<dbReference type="PROSITE" id="PS00189">
    <property type="entry name" value="LIPOYL"/>
    <property type="match status" value="1"/>
</dbReference>
<comment type="cofactor">
    <cofactor evidence="3">
        <name>(R)-lipoate</name>
        <dbReference type="ChEBI" id="CHEBI:83088"/>
    </cofactor>
    <text evidence="3">Binds 1 lipoyl cofactor covalently.</text>
</comment>
<keyword evidence="2 3" id="KW-0450">Lipoyl</keyword>
<comment type="subunit">
    <text evidence="3">The glycine cleavage system is composed of four proteins: P, T, L and H.</text>
</comment>
<dbReference type="Gene3D" id="2.40.50.100">
    <property type="match status" value="1"/>
</dbReference>
<dbReference type="PANTHER" id="PTHR11715:SF3">
    <property type="entry name" value="GLYCINE CLEAVAGE SYSTEM H PROTEIN-RELATED"/>
    <property type="match status" value="1"/>
</dbReference>
<comment type="caution">
    <text evidence="6">The sequence shown here is derived from an EMBL/GenBank/DDBJ whole genome shotgun (WGS) entry which is preliminary data.</text>
</comment>